<dbReference type="InterPro" id="IPR036156">
    <property type="entry name" value="Beta-gal/glucu_dom_sf"/>
</dbReference>
<evidence type="ECO:0000256" key="1">
    <source>
        <dbReference type="ARBA" id="ARBA00001412"/>
    </source>
</evidence>
<dbReference type="SUPFAM" id="SSF51445">
    <property type="entry name" value="(Trans)glycosidases"/>
    <property type="match status" value="1"/>
</dbReference>
<dbReference type="GO" id="GO:0030246">
    <property type="term" value="F:carbohydrate binding"/>
    <property type="evidence" value="ECO:0007669"/>
    <property type="project" value="InterPro"/>
</dbReference>
<dbReference type="InterPro" id="IPR004199">
    <property type="entry name" value="B-gal_small/dom_5"/>
</dbReference>
<comment type="subunit">
    <text evidence="4">Monomer.</text>
</comment>
<gene>
    <name evidence="12" type="ORF">AWN68_02730</name>
</gene>
<feature type="signal peptide" evidence="10">
    <location>
        <begin position="1"/>
        <end position="26"/>
    </location>
</feature>
<dbReference type="AlphaFoldDB" id="A0A150XY87"/>
<dbReference type="Gene3D" id="2.70.98.10">
    <property type="match status" value="1"/>
</dbReference>
<proteinExistence type="inferred from homology"/>
<evidence type="ECO:0000256" key="7">
    <source>
        <dbReference type="ARBA" id="ARBA00022837"/>
    </source>
</evidence>
<dbReference type="InterPro" id="IPR023232">
    <property type="entry name" value="Glyco_hydro_2_AS"/>
</dbReference>
<dbReference type="InterPro" id="IPR006102">
    <property type="entry name" value="Ig-like_GH2"/>
</dbReference>
<dbReference type="OrthoDB" id="1007335at2"/>
<comment type="similarity">
    <text evidence="3">Belongs to the glycosyl hydrolase 2 family.</text>
</comment>
<dbReference type="Pfam" id="PF16353">
    <property type="entry name" value="LacZ_4"/>
    <property type="match status" value="1"/>
</dbReference>
<evidence type="ECO:0000256" key="2">
    <source>
        <dbReference type="ARBA" id="ARBA00001913"/>
    </source>
</evidence>
<evidence type="ECO:0000256" key="4">
    <source>
        <dbReference type="ARBA" id="ARBA00011245"/>
    </source>
</evidence>
<dbReference type="Gene3D" id="2.60.40.10">
    <property type="entry name" value="Immunoglobulins"/>
    <property type="match status" value="2"/>
</dbReference>
<evidence type="ECO:0000256" key="6">
    <source>
        <dbReference type="ARBA" id="ARBA00022801"/>
    </source>
</evidence>
<organism evidence="12 13">
    <name type="scientific">Roseivirga echinicomitans</name>
    <dbReference type="NCBI Taxonomy" id="296218"/>
    <lineage>
        <taxon>Bacteria</taxon>
        <taxon>Pseudomonadati</taxon>
        <taxon>Bacteroidota</taxon>
        <taxon>Cytophagia</taxon>
        <taxon>Cytophagales</taxon>
        <taxon>Roseivirgaceae</taxon>
        <taxon>Roseivirga</taxon>
    </lineage>
</organism>
<comment type="caution">
    <text evidence="12">The sequence shown here is derived from an EMBL/GenBank/DDBJ whole genome shotgun (WGS) entry which is preliminary data.</text>
</comment>
<dbReference type="EMBL" id="LRDB01000001">
    <property type="protein sequence ID" value="KYG83739.1"/>
    <property type="molecule type" value="Genomic_DNA"/>
</dbReference>
<dbReference type="GO" id="GO:0009341">
    <property type="term" value="C:beta-galactosidase complex"/>
    <property type="evidence" value="ECO:0007669"/>
    <property type="project" value="InterPro"/>
</dbReference>
<dbReference type="InterPro" id="IPR017853">
    <property type="entry name" value="GH"/>
</dbReference>
<dbReference type="PROSITE" id="PS00608">
    <property type="entry name" value="GLYCOSYL_HYDROL_F2_2"/>
    <property type="match status" value="1"/>
</dbReference>
<dbReference type="SMART" id="SM01038">
    <property type="entry name" value="Bgal_small_N"/>
    <property type="match status" value="1"/>
</dbReference>
<name>A0A150XY87_9BACT</name>
<evidence type="ECO:0000313" key="13">
    <source>
        <dbReference type="Proteomes" id="UP000075615"/>
    </source>
</evidence>
<dbReference type="InterPro" id="IPR006103">
    <property type="entry name" value="Glyco_hydro_2_cat"/>
</dbReference>
<dbReference type="SUPFAM" id="SSF49303">
    <property type="entry name" value="beta-Galactosidase/glucuronidase domain"/>
    <property type="match status" value="2"/>
</dbReference>
<comment type="cofactor">
    <cofactor evidence="2">
        <name>Ca(2+)</name>
        <dbReference type="ChEBI" id="CHEBI:29108"/>
    </cofactor>
</comment>
<dbReference type="Proteomes" id="UP000075615">
    <property type="component" value="Unassembled WGS sequence"/>
</dbReference>
<dbReference type="InterPro" id="IPR013783">
    <property type="entry name" value="Ig-like_fold"/>
</dbReference>
<dbReference type="RefSeq" id="WP_068411100.1">
    <property type="nucleotide sequence ID" value="NZ_LRDB01000001.1"/>
</dbReference>
<feature type="domain" description="Beta galactosidase small chain/" evidence="11">
    <location>
        <begin position="800"/>
        <end position="1101"/>
    </location>
</feature>
<keyword evidence="6" id="KW-0378">Hydrolase</keyword>
<dbReference type="InterPro" id="IPR006104">
    <property type="entry name" value="Glyco_hydro_2_N"/>
</dbReference>
<dbReference type="EC" id="3.2.1.23" evidence="5"/>
<dbReference type="PRINTS" id="PR00132">
    <property type="entry name" value="GLHYDRLASE2"/>
</dbReference>
<keyword evidence="7" id="KW-0106">Calcium</keyword>
<dbReference type="Pfam" id="PF00703">
    <property type="entry name" value="Glyco_hydro_2"/>
    <property type="match status" value="1"/>
</dbReference>
<accession>A0A150XY87</accession>
<evidence type="ECO:0000256" key="3">
    <source>
        <dbReference type="ARBA" id="ARBA00007401"/>
    </source>
</evidence>
<dbReference type="InterPro" id="IPR011013">
    <property type="entry name" value="Gal_mutarotase_sf_dom"/>
</dbReference>
<dbReference type="GO" id="GO:0004565">
    <property type="term" value="F:beta-galactosidase activity"/>
    <property type="evidence" value="ECO:0007669"/>
    <property type="project" value="UniProtKB-EC"/>
</dbReference>
<dbReference type="InterPro" id="IPR050347">
    <property type="entry name" value="Bact_Beta-galactosidase"/>
</dbReference>
<dbReference type="SUPFAM" id="SSF74650">
    <property type="entry name" value="Galactose mutarotase-like"/>
    <property type="match status" value="1"/>
</dbReference>
<protein>
    <recommendedName>
        <fullName evidence="5">beta-galactosidase</fullName>
        <ecNumber evidence="5">3.2.1.23</ecNumber>
    </recommendedName>
    <alternativeName>
        <fullName evidence="9">Lactase</fullName>
    </alternativeName>
</protein>
<evidence type="ECO:0000256" key="10">
    <source>
        <dbReference type="SAM" id="SignalP"/>
    </source>
</evidence>
<dbReference type="InterPro" id="IPR032312">
    <property type="entry name" value="LacZ_4"/>
</dbReference>
<dbReference type="Gene3D" id="2.60.120.260">
    <property type="entry name" value="Galactose-binding domain-like"/>
    <property type="match status" value="1"/>
</dbReference>
<keyword evidence="8" id="KW-0326">Glycosidase</keyword>
<dbReference type="Pfam" id="PF02929">
    <property type="entry name" value="Bgal_small_N"/>
    <property type="match status" value="1"/>
</dbReference>
<evidence type="ECO:0000313" key="12">
    <source>
        <dbReference type="EMBL" id="KYG83739.1"/>
    </source>
</evidence>
<dbReference type="STRING" id="296218.AWN68_02730"/>
<reference evidence="12 13" key="1">
    <citation type="submission" date="2016-01" db="EMBL/GenBank/DDBJ databases">
        <title>Genome sequencing of Roseivirga echinicomitans KMM 6058.</title>
        <authorList>
            <person name="Selvaratnam C."/>
            <person name="Thevarajoo S."/>
            <person name="Goh K.M."/>
            <person name="Ee R."/>
            <person name="Chan K.-G."/>
            <person name="Chong C.S."/>
        </authorList>
    </citation>
    <scope>NUCLEOTIDE SEQUENCE [LARGE SCALE GENOMIC DNA]</scope>
    <source>
        <strain evidence="12 13">KMM 6058</strain>
    </source>
</reference>
<dbReference type="Pfam" id="PF02836">
    <property type="entry name" value="Glyco_hydro_2_C"/>
    <property type="match status" value="1"/>
</dbReference>
<dbReference type="Gene3D" id="3.20.20.80">
    <property type="entry name" value="Glycosidases"/>
    <property type="match status" value="1"/>
</dbReference>
<dbReference type="PANTHER" id="PTHR46323:SF2">
    <property type="entry name" value="BETA-GALACTOSIDASE"/>
    <property type="match status" value="1"/>
</dbReference>
<comment type="catalytic activity">
    <reaction evidence="1">
        <text>Hydrolysis of terminal non-reducing beta-D-galactose residues in beta-D-galactosides.</text>
        <dbReference type="EC" id="3.2.1.23"/>
    </reaction>
</comment>
<evidence type="ECO:0000256" key="8">
    <source>
        <dbReference type="ARBA" id="ARBA00023295"/>
    </source>
</evidence>
<evidence type="ECO:0000256" key="5">
    <source>
        <dbReference type="ARBA" id="ARBA00012756"/>
    </source>
</evidence>
<keyword evidence="10" id="KW-0732">Signal</keyword>
<evidence type="ECO:0000256" key="9">
    <source>
        <dbReference type="ARBA" id="ARBA00032230"/>
    </source>
</evidence>
<dbReference type="InterPro" id="IPR008979">
    <property type="entry name" value="Galactose-bd-like_sf"/>
</dbReference>
<dbReference type="Pfam" id="PF02837">
    <property type="entry name" value="Glyco_hydro_2_N"/>
    <property type="match status" value="1"/>
</dbReference>
<dbReference type="InterPro" id="IPR014718">
    <property type="entry name" value="GH-type_carb-bd"/>
</dbReference>
<feature type="chain" id="PRO_5007575279" description="beta-galactosidase" evidence="10">
    <location>
        <begin position="27"/>
        <end position="1125"/>
    </location>
</feature>
<evidence type="ECO:0000259" key="11">
    <source>
        <dbReference type="SMART" id="SM01038"/>
    </source>
</evidence>
<dbReference type="InterPro" id="IPR006101">
    <property type="entry name" value="Glyco_hydro_2"/>
</dbReference>
<dbReference type="PANTHER" id="PTHR46323">
    <property type="entry name" value="BETA-GALACTOSIDASE"/>
    <property type="match status" value="1"/>
</dbReference>
<sequence length="1125" mass="129145">MNKPAKFTALLLTLVLWVTSAEQSHAQFQNGVDEIWKYIENEQIISENKTPAHASFTSYTSEADALNKKATEAKFYQSLDGTWKFNWVRMPKDRPLTFMNPSESVDNWDNIKVPANWEVEGFGVPIYVNHQYDFADYKAPVSEEMKFVDRVYPADPGKVPHDYNPVGSYRRDFDLDKDWDGKQIFLHIGAMKSGGFLWINGEYVGYSQGSKLPAEFDVTKFVKPGKNTIALQIYRWTDGAYLEGQDFWRISGIERSVYLYAQPKLRIKDFEVVSILDGAYKNGAFDLTVDLKNHGTKSQKFKLSYKLITAEGKEIKSSSETLSVAANAEVSHHFQATINQVKQWSAEHPNLYTLLLKVEDSKGKTLEATSRKIGFRSVEIKQGLLLVNGQRITLKGVNTQENDPETGHVMSEEMIMKDIRLWKENNINAVRLSHYPRGRRFYELCDEHGIYVVDEANIESHGMYYGQYSLAKKENWEKAHVDRMLRMVARDKNHPSVVIWSMGNEAGNGINFYAGYKAMKALDKTKRPIQYERPYKDYDGSLYDMDWNTDIIVPQYPSPARFEQVGQSKTDRPYIPSEYAHAMGNSTGNFQDYWDTIEKYDNLQGGFIWDWVDQSIWKTNEKGERFYAYGGDYGENMPTDNTFLNNGIVFPDRTPQPALYEVKKAHEYINFKDQGINRHDELRVLVENLYDFTDLNQFNLEAKIKADGRVLKTIALEEISVETHTGKLIRIPLSGIDYQPKTEYFVEISATTKTDWGLLPKGFEVAHEQLFLEGKYTPLETAPRGDGNPLNYKEQGQTITIQNDIVKVVFDKNQGQITSYVFEGNELLKDGQGPKPNFWRAPTDNDLGNRMQNRNIEWKKASLFSKVIETKIYELEKNVIQLQITYVLPGVNTHYKSFYTISGNGLIHISNEIEPTEYKADMPRMGMRMQLPKAYNNLDYYGRGPWENYQDRKASAFVDVYSSTVSEQYVPYVRPQENGYKTDVRWATLSNNEGQGLMIVTDYTDQSLGFSALHMPNEDFDLTEGLAYSANDKIDPEFQLEGASPANPSKHINDIKEKDLVQLNIDMGQRGVAGDDSWGAMPQEKYRIKADEKLSYGFYLFPFSKYSKEAAIRKSKSLMEQGLGW</sequence>
<dbReference type="GO" id="GO:0005990">
    <property type="term" value="P:lactose catabolic process"/>
    <property type="evidence" value="ECO:0007669"/>
    <property type="project" value="TreeGrafter"/>
</dbReference>
<dbReference type="SUPFAM" id="SSF49785">
    <property type="entry name" value="Galactose-binding domain-like"/>
    <property type="match status" value="1"/>
</dbReference>
<keyword evidence="13" id="KW-1185">Reference proteome</keyword>